<feature type="domain" description="Glycosyltransferase 2-like" evidence="4">
    <location>
        <begin position="5"/>
        <end position="125"/>
    </location>
</feature>
<evidence type="ECO:0000256" key="3">
    <source>
        <dbReference type="ARBA" id="ARBA00022679"/>
    </source>
</evidence>
<dbReference type="Pfam" id="PF00535">
    <property type="entry name" value="Glycos_transf_2"/>
    <property type="match status" value="1"/>
</dbReference>
<comment type="caution">
    <text evidence="5">The sequence shown here is derived from an EMBL/GenBank/DDBJ whole genome shotgun (WGS) entry which is preliminary data.</text>
</comment>
<keyword evidence="3 5" id="KW-0808">Transferase</keyword>
<evidence type="ECO:0000313" key="5">
    <source>
        <dbReference type="EMBL" id="MDN3725052.1"/>
    </source>
</evidence>
<keyword evidence="2 5" id="KW-0328">Glycosyltransferase</keyword>
<name>A0ABT8DJF1_9FLAO</name>
<dbReference type="PANTHER" id="PTHR43179">
    <property type="entry name" value="RHAMNOSYLTRANSFERASE WBBL"/>
    <property type="match status" value="1"/>
</dbReference>
<dbReference type="Proteomes" id="UP001244787">
    <property type="component" value="Unassembled WGS sequence"/>
</dbReference>
<dbReference type="PANTHER" id="PTHR43179:SF12">
    <property type="entry name" value="GALACTOFURANOSYLTRANSFERASE GLFT2"/>
    <property type="match status" value="1"/>
</dbReference>
<dbReference type="SUPFAM" id="SSF53448">
    <property type="entry name" value="Nucleotide-diphospho-sugar transferases"/>
    <property type="match status" value="1"/>
</dbReference>
<accession>A0ABT8DJF1</accession>
<dbReference type="RefSeq" id="WP_290255140.1">
    <property type="nucleotide sequence ID" value="NZ_JAUGQQ010000008.1"/>
</dbReference>
<gene>
    <name evidence="5" type="ORF">QRD02_11710</name>
</gene>
<organism evidence="5 6">
    <name type="scientific">Aequorivita aurantiaca</name>
    <dbReference type="NCBI Taxonomy" id="3053356"/>
    <lineage>
        <taxon>Bacteria</taxon>
        <taxon>Pseudomonadati</taxon>
        <taxon>Bacteroidota</taxon>
        <taxon>Flavobacteriia</taxon>
        <taxon>Flavobacteriales</taxon>
        <taxon>Flavobacteriaceae</taxon>
        <taxon>Aequorivita</taxon>
    </lineage>
</organism>
<dbReference type="CDD" id="cd04186">
    <property type="entry name" value="GT_2_like_c"/>
    <property type="match status" value="1"/>
</dbReference>
<proteinExistence type="inferred from homology"/>
<dbReference type="Gene3D" id="3.90.550.10">
    <property type="entry name" value="Spore Coat Polysaccharide Biosynthesis Protein SpsA, Chain A"/>
    <property type="match status" value="1"/>
</dbReference>
<evidence type="ECO:0000256" key="1">
    <source>
        <dbReference type="ARBA" id="ARBA00006739"/>
    </source>
</evidence>
<comment type="similarity">
    <text evidence="1">Belongs to the glycosyltransferase 2 family.</text>
</comment>
<dbReference type="EC" id="2.4.-.-" evidence="5"/>
<evidence type="ECO:0000256" key="2">
    <source>
        <dbReference type="ARBA" id="ARBA00022676"/>
    </source>
</evidence>
<dbReference type="InterPro" id="IPR001173">
    <property type="entry name" value="Glyco_trans_2-like"/>
</dbReference>
<evidence type="ECO:0000259" key="4">
    <source>
        <dbReference type="Pfam" id="PF00535"/>
    </source>
</evidence>
<keyword evidence="6" id="KW-1185">Reference proteome</keyword>
<dbReference type="GO" id="GO:0016757">
    <property type="term" value="F:glycosyltransferase activity"/>
    <property type="evidence" value="ECO:0007669"/>
    <property type="project" value="UniProtKB-KW"/>
</dbReference>
<sequence>MKVAVVILNWNGRDLLEKFLPSVVKFSTEANVYLADNASTDDSVAYVSEYFPSVKIIRNKVNGGYAKGYNDALQNLSEDIFVLLNSDVEVVENWLKPVLSEFEKDTSVVAAQPKILDYKNKEYFEYAGAAGGFLDKYGYPFCRGRIFNTLEKDVGQYDDISNIFWASGACLFVKSKNFWEAGGLDEAYFAHQEEIDLCWRLQAKGGKILYVGTSKVYHVGGATLASANSQKTFYNFRNSLLNLLKNASGTKAFTSIFVRMLLDGIAAFQFLIDGKPRHFLAVAKAHLSFYGLASKFLLKRKNNASSLKYFKTKSIVFQHFILGKKHFEQL</sequence>
<evidence type="ECO:0000313" key="6">
    <source>
        <dbReference type="Proteomes" id="UP001244787"/>
    </source>
</evidence>
<dbReference type="EMBL" id="JAUGQQ010000008">
    <property type="protein sequence ID" value="MDN3725052.1"/>
    <property type="molecule type" value="Genomic_DNA"/>
</dbReference>
<reference evidence="5 6" key="1">
    <citation type="submission" date="2023-06" db="EMBL/GenBank/DDBJ databases">
        <authorList>
            <person name="Ye Y.-Q."/>
            <person name="Du Z.-J."/>
        </authorList>
    </citation>
    <scope>NUCLEOTIDE SEQUENCE [LARGE SCALE GENOMIC DNA]</scope>
    <source>
        <strain evidence="5 6">SDUM287046</strain>
    </source>
</reference>
<protein>
    <submittedName>
        <fullName evidence="5">Glycosyltransferase family 2 protein</fullName>
        <ecNumber evidence="5">2.4.-.-</ecNumber>
    </submittedName>
</protein>
<dbReference type="InterPro" id="IPR029044">
    <property type="entry name" value="Nucleotide-diphossugar_trans"/>
</dbReference>